<dbReference type="GO" id="GO:0003676">
    <property type="term" value="F:nucleic acid binding"/>
    <property type="evidence" value="ECO:0007669"/>
    <property type="project" value="InterPro"/>
</dbReference>
<gene>
    <name evidence="3" type="ORF">DW652_04900</name>
</gene>
<dbReference type="GO" id="GO:0006310">
    <property type="term" value="P:DNA recombination"/>
    <property type="evidence" value="ECO:0007669"/>
    <property type="project" value="UniProtKB-KW"/>
</dbReference>
<accession>A0A414R7W6</accession>
<sequence>MAKQLSLSERIIIEQMIHKDYSFASIGRNLNRSASTIAREVLHYRCFTSRIPIMGENDCINRPGCQRNTLCPEKGFRGCYFSRCKRCSEGIICTEICDSYDSFQCDLLDKPPYVCSNCKMQKSCKKNKAYYSAHKANAAHHKSIKDAHSGVRKTPKELREIAEIIEPLIAKGQSLNHICATHSNELGISERTLYNYIDKNVFKVRNIDLPKKVVYRERRPKRVLTKLEYQYRQGRTIEDFNSFVEANPDVSIVEMDTVKGSREKGKVFLTMIFRKSNFMLIFLMNDGTQDSVIQVFDTLCSLLGTALFKRLFGVILTDNGVEFKNPNALEHTRPGLIRTHIFFCDPQASWQKPHVENNHRLIRRIIPKGTSLNKLNVEDTRLVCCHINSVIRDNLDGKTPFDLMDSADEKKLLSALNLSPIPPDEVILSPKLIKH</sequence>
<dbReference type="InterPro" id="IPR025246">
    <property type="entry name" value="IS30-like_HTH"/>
</dbReference>
<name>A0A414R7W6_9FIRM</name>
<dbReference type="InterPro" id="IPR001584">
    <property type="entry name" value="Integrase_cat-core"/>
</dbReference>
<dbReference type="EMBL" id="QRHR01000004">
    <property type="protein sequence ID" value="RHF89122.1"/>
    <property type="molecule type" value="Genomic_DNA"/>
</dbReference>
<dbReference type="GO" id="GO:0032196">
    <property type="term" value="P:transposition"/>
    <property type="evidence" value="ECO:0007669"/>
    <property type="project" value="TreeGrafter"/>
</dbReference>
<feature type="domain" description="Integrase catalytic" evidence="2">
    <location>
        <begin position="244"/>
        <end position="408"/>
    </location>
</feature>
<dbReference type="Pfam" id="PF13936">
    <property type="entry name" value="HTH_38"/>
    <property type="match status" value="1"/>
</dbReference>
<reference evidence="3 4" key="1">
    <citation type="submission" date="2018-08" db="EMBL/GenBank/DDBJ databases">
        <title>A genome reference for cultivated species of the human gut microbiota.</title>
        <authorList>
            <person name="Zou Y."/>
            <person name="Xue W."/>
            <person name="Luo G."/>
        </authorList>
    </citation>
    <scope>NUCLEOTIDE SEQUENCE [LARGE SCALE GENOMIC DNA]</scope>
    <source>
        <strain evidence="3 4">AM23-22</strain>
    </source>
</reference>
<proteinExistence type="predicted"/>
<evidence type="ECO:0000256" key="1">
    <source>
        <dbReference type="ARBA" id="ARBA00023172"/>
    </source>
</evidence>
<dbReference type="PANTHER" id="PTHR10948">
    <property type="entry name" value="TRANSPOSASE"/>
    <property type="match status" value="1"/>
</dbReference>
<keyword evidence="1" id="KW-0233">DNA recombination</keyword>
<evidence type="ECO:0000313" key="3">
    <source>
        <dbReference type="EMBL" id="RHF89122.1"/>
    </source>
</evidence>
<dbReference type="InterPro" id="IPR053392">
    <property type="entry name" value="Transposase_IS30-like"/>
</dbReference>
<evidence type="ECO:0000259" key="2">
    <source>
        <dbReference type="PROSITE" id="PS50994"/>
    </source>
</evidence>
<comment type="caution">
    <text evidence="3">The sequence shown here is derived from an EMBL/GenBank/DDBJ whole genome shotgun (WGS) entry which is preliminary data.</text>
</comment>
<dbReference type="PROSITE" id="PS50994">
    <property type="entry name" value="INTEGRASE"/>
    <property type="match status" value="1"/>
</dbReference>
<dbReference type="PANTHER" id="PTHR10948:SF23">
    <property type="entry name" value="TRANSPOSASE INSI FOR INSERTION SEQUENCE ELEMENT IS30A-RELATED"/>
    <property type="match status" value="1"/>
</dbReference>
<dbReference type="SUPFAM" id="SSF53098">
    <property type="entry name" value="Ribonuclease H-like"/>
    <property type="match status" value="1"/>
</dbReference>
<dbReference type="RefSeq" id="WP_118207907.1">
    <property type="nucleotide sequence ID" value="NZ_JBBNGR010000036.1"/>
</dbReference>
<dbReference type="InterPro" id="IPR036397">
    <property type="entry name" value="RNaseH_sf"/>
</dbReference>
<organism evidence="3 4">
    <name type="scientific">Eubacterium ventriosum</name>
    <dbReference type="NCBI Taxonomy" id="39496"/>
    <lineage>
        <taxon>Bacteria</taxon>
        <taxon>Bacillati</taxon>
        <taxon>Bacillota</taxon>
        <taxon>Clostridia</taxon>
        <taxon>Eubacteriales</taxon>
        <taxon>Eubacteriaceae</taxon>
        <taxon>Eubacterium</taxon>
    </lineage>
</organism>
<evidence type="ECO:0000313" key="4">
    <source>
        <dbReference type="Proteomes" id="UP000286186"/>
    </source>
</evidence>
<dbReference type="GO" id="GO:0005829">
    <property type="term" value="C:cytosol"/>
    <property type="evidence" value="ECO:0007669"/>
    <property type="project" value="TreeGrafter"/>
</dbReference>
<dbReference type="GO" id="GO:0015074">
    <property type="term" value="P:DNA integration"/>
    <property type="evidence" value="ECO:0007669"/>
    <property type="project" value="InterPro"/>
</dbReference>
<dbReference type="InterPro" id="IPR051917">
    <property type="entry name" value="Transposase-Integrase"/>
</dbReference>
<dbReference type="Gene3D" id="3.30.420.10">
    <property type="entry name" value="Ribonuclease H-like superfamily/Ribonuclease H"/>
    <property type="match status" value="1"/>
</dbReference>
<dbReference type="AlphaFoldDB" id="A0A414R7W6"/>
<dbReference type="GO" id="GO:0004803">
    <property type="term" value="F:transposase activity"/>
    <property type="evidence" value="ECO:0007669"/>
    <property type="project" value="TreeGrafter"/>
</dbReference>
<dbReference type="Proteomes" id="UP000286186">
    <property type="component" value="Unassembled WGS sequence"/>
</dbReference>
<dbReference type="InterPro" id="IPR012337">
    <property type="entry name" value="RNaseH-like_sf"/>
</dbReference>
<protein>
    <submittedName>
        <fullName evidence="3">IS30 family transposase</fullName>
    </submittedName>
</protein>
<dbReference type="NCBIfam" id="NF033563">
    <property type="entry name" value="transpos_IS30"/>
    <property type="match status" value="1"/>
</dbReference>